<protein>
    <submittedName>
        <fullName evidence="1">Uncharacterized protein</fullName>
    </submittedName>
</protein>
<dbReference type="Proteomes" id="UP001314170">
    <property type="component" value="Unassembled WGS sequence"/>
</dbReference>
<dbReference type="AlphaFoldDB" id="A0AAV1RSY5"/>
<sequence>MDATFSKEVTIVRRLCWNCEGKKGIEFSYGTRFGRRSTYDMKSAAGKKSHFGSFTVYPQQIQRLLESNPESHKQLANKIKA</sequence>
<keyword evidence="2" id="KW-1185">Reference proteome</keyword>
<evidence type="ECO:0000313" key="2">
    <source>
        <dbReference type="Proteomes" id="UP001314170"/>
    </source>
</evidence>
<accession>A0AAV1RSY5</accession>
<evidence type="ECO:0000313" key="1">
    <source>
        <dbReference type="EMBL" id="CAK7338783.1"/>
    </source>
</evidence>
<name>A0AAV1RSY5_9ROSI</name>
<gene>
    <name evidence="1" type="ORF">DCAF_LOCUS13831</name>
</gene>
<proteinExistence type="predicted"/>
<dbReference type="EMBL" id="CAWUPB010001156">
    <property type="protein sequence ID" value="CAK7338783.1"/>
    <property type="molecule type" value="Genomic_DNA"/>
</dbReference>
<organism evidence="1 2">
    <name type="scientific">Dovyalis caffra</name>
    <dbReference type="NCBI Taxonomy" id="77055"/>
    <lineage>
        <taxon>Eukaryota</taxon>
        <taxon>Viridiplantae</taxon>
        <taxon>Streptophyta</taxon>
        <taxon>Embryophyta</taxon>
        <taxon>Tracheophyta</taxon>
        <taxon>Spermatophyta</taxon>
        <taxon>Magnoliopsida</taxon>
        <taxon>eudicotyledons</taxon>
        <taxon>Gunneridae</taxon>
        <taxon>Pentapetalae</taxon>
        <taxon>rosids</taxon>
        <taxon>fabids</taxon>
        <taxon>Malpighiales</taxon>
        <taxon>Salicaceae</taxon>
        <taxon>Flacourtieae</taxon>
        <taxon>Dovyalis</taxon>
    </lineage>
</organism>
<reference evidence="1 2" key="1">
    <citation type="submission" date="2024-01" db="EMBL/GenBank/DDBJ databases">
        <authorList>
            <person name="Waweru B."/>
        </authorList>
    </citation>
    <scope>NUCLEOTIDE SEQUENCE [LARGE SCALE GENOMIC DNA]</scope>
</reference>
<comment type="caution">
    <text evidence="1">The sequence shown here is derived from an EMBL/GenBank/DDBJ whole genome shotgun (WGS) entry which is preliminary data.</text>
</comment>